<comment type="caution">
    <text evidence="2">The sequence shown here is derived from an EMBL/GenBank/DDBJ whole genome shotgun (WGS) entry which is preliminary data.</text>
</comment>
<proteinExistence type="predicted"/>
<name>A0AAD2GTI3_9AGAR</name>
<dbReference type="EMBL" id="CAVNYO010000010">
    <property type="protein sequence ID" value="CAK5262158.1"/>
    <property type="molecule type" value="Genomic_DNA"/>
</dbReference>
<sequence length="470" mass="53395">MLSFRRTFAANPESFLPGHPYTLDNTRTVQISFVEFRAVGPPPGHVGSVGDVYVDLTPGRNTLHWRDRDGYNPGQWRKWTALRLDRVPLYRYLVAHPWANDAQISDLYLWADSTGITWTSRADICASRVIMVQKNIAVIEPGERNPDVDVLVSEILVKMIETEERKTLPPMQLHRDGYASPPPSRSHRPPADYPLPRPMQGRSHASSGSVPQLQFSPPENYRARRHQPSPDRPSNSPPSNSPLILSTPPAPLRRSESSEPHRRKTPSGYQSFEGTSPVAGPSTLQQYEPPNPHPGGTEQELRDNFAWSEMQRAQYAEAHFKRELRVKNRELAKFKKKEKDVISMSFMYQKKEQELIAALTAVEQRSQAEMEEQREAVRVAQRQVDEAESQARDAVRELHRVEDALSDARKEIQRLQTYADRIESNNQELRGGKQVSSLSSPYLRDGPAPDLDRISVSRGDRSKQPPPEPE</sequence>
<feature type="region of interest" description="Disordered" evidence="1">
    <location>
        <begin position="423"/>
        <end position="470"/>
    </location>
</feature>
<dbReference type="AlphaFoldDB" id="A0AAD2GTI3"/>
<feature type="compositionally biased region" description="Polar residues" evidence="1">
    <location>
        <begin position="424"/>
        <end position="440"/>
    </location>
</feature>
<feature type="compositionally biased region" description="Basic and acidic residues" evidence="1">
    <location>
        <begin position="167"/>
        <end position="177"/>
    </location>
</feature>
<feature type="compositionally biased region" description="Polar residues" evidence="1">
    <location>
        <begin position="203"/>
        <end position="217"/>
    </location>
</feature>
<evidence type="ECO:0000313" key="3">
    <source>
        <dbReference type="Proteomes" id="UP001295794"/>
    </source>
</evidence>
<protein>
    <submittedName>
        <fullName evidence="2">Uncharacterized protein</fullName>
    </submittedName>
</protein>
<keyword evidence="3" id="KW-1185">Reference proteome</keyword>
<organism evidence="2 3">
    <name type="scientific">Mycena citricolor</name>
    <dbReference type="NCBI Taxonomy" id="2018698"/>
    <lineage>
        <taxon>Eukaryota</taxon>
        <taxon>Fungi</taxon>
        <taxon>Dikarya</taxon>
        <taxon>Basidiomycota</taxon>
        <taxon>Agaricomycotina</taxon>
        <taxon>Agaricomycetes</taxon>
        <taxon>Agaricomycetidae</taxon>
        <taxon>Agaricales</taxon>
        <taxon>Marasmiineae</taxon>
        <taxon>Mycenaceae</taxon>
        <taxon>Mycena</taxon>
    </lineage>
</organism>
<feature type="compositionally biased region" description="Basic and acidic residues" evidence="1">
    <location>
        <begin position="450"/>
        <end position="463"/>
    </location>
</feature>
<feature type="region of interest" description="Disordered" evidence="1">
    <location>
        <begin position="167"/>
        <end position="300"/>
    </location>
</feature>
<dbReference type="Proteomes" id="UP001295794">
    <property type="component" value="Unassembled WGS sequence"/>
</dbReference>
<accession>A0AAD2GTI3</accession>
<reference evidence="2" key="1">
    <citation type="submission" date="2023-11" db="EMBL/GenBank/DDBJ databases">
        <authorList>
            <person name="De Vega J J."/>
            <person name="De Vega J J."/>
        </authorList>
    </citation>
    <scope>NUCLEOTIDE SEQUENCE</scope>
</reference>
<evidence type="ECO:0000256" key="1">
    <source>
        <dbReference type="SAM" id="MobiDB-lite"/>
    </source>
</evidence>
<evidence type="ECO:0000313" key="2">
    <source>
        <dbReference type="EMBL" id="CAK5262158.1"/>
    </source>
</evidence>
<gene>
    <name evidence="2" type="ORF">MYCIT1_LOCUS651</name>
</gene>